<gene>
    <name evidence="1" type="ORF">B4U79_15294</name>
</gene>
<evidence type="ECO:0000313" key="2">
    <source>
        <dbReference type="Proteomes" id="UP000285301"/>
    </source>
</evidence>
<dbReference type="PANTHER" id="PTHR35450:SF2">
    <property type="entry name" value="REVERSE TRANSCRIPTASE DOMAIN-CONTAINING PROTEIN"/>
    <property type="match status" value="1"/>
</dbReference>
<protein>
    <submittedName>
        <fullName evidence="1">Uncharacterized protein</fullName>
    </submittedName>
</protein>
<keyword evidence="2" id="KW-1185">Reference proteome</keyword>
<reference evidence="1 2" key="1">
    <citation type="journal article" date="2018" name="Gigascience">
        <title>Genomes of trombidid mites reveal novel predicted allergens and laterally-transferred genes associated with secondary metabolism.</title>
        <authorList>
            <person name="Dong X."/>
            <person name="Chaisiri K."/>
            <person name="Xia D."/>
            <person name="Armstrong S.D."/>
            <person name="Fang Y."/>
            <person name="Donnelly M.J."/>
            <person name="Kadowaki T."/>
            <person name="McGarry J.W."/>
            <person name="Darby A.C."/>
            <person name="Makepeace B.L."/>
        </authorList>
    </citation>
    <scope>NUCLEOTIDE SEQUENCE [LARGE SCALE GENOMIC DNA]</scope>
    <source>
        <strain evidence="1">UoL-WK</strain>
    </source>
</reference>
<name>A0A443R510_9ACAR</name>
<dbReference type="AlphaFoldDB" id="A0A443R510"/>
<sequence>LENEKYTLYWDKEVRTDKTIDYNKPDIILIDKQKQFTQLIDVAVPLTHNLSNTESTKIKKYQNLAIEIKRIWKQNSVRTVPIIISANGVVPKSLKNNLNEIGINPKNIKEIQKAVLLQTCHMLRKILE</sequence>
<comment type="caution">
    <text evidence="1">The sequence shown here is derived from an EMBL/GenBank/DDBJ whole genome shotgun (WGS) entry which is preliminary data.</text>
</comment>
<proteinExistence type="predicted"/>
<dbReference type="EMBL" id="NCKU01002125">
    <property type="protein sequence ID" value="RWS10359.1"/>
    <property type="molecule type" value="Genomic_DNA"/>
</dbReference>
<organism evidence="1 2">
    <name type="scientific">Dinothrombium tinctorium</name>
    <dbReference type="NCBI Taxonomy" id="1965070"/>
    <lineage>
        <taxon>Eukaryota</taxon>
        <taxon>Metazoa</taxon>
        <taxon>Ecdysozoa</taxon>
        <taxon>Arthropoda</taxon>
        <taxon>Chelicerata</taxon>
        <taxon>Arachnida</taxon>
        <taxon>Acari</taxon>
        <taxon>Acariformes</taxon>
        <taxon>Trombidiformes</taxon>
        <taxon>Prostigmata</taxon>
        <taxon>Anystina</taxon>
        <taxon>Parasitengona</taxon>
        <taxon>Trombidioidea</taxon>
        <taxon>Trombidiidae</taxon>
        <taxon>Dinothrombium</taxon>
    </lineage>
</organism>
<feature type="non-terminal residue" evidence="1">
    <location>
        <position position="128"/>
    </location>
</feature>
<accession>A0A443R510</accession>
<dbReference type="OrthoDB" id="5962029at2759"/>
<dbReference type="Proteomes" id="UP000285301">
    <property type="component" value="Unassembled WGS sequence"/>
</dbReference>
<feature type="non-terminal residue" evidence="1">
    <location>
        <position position="1"/>
    </location>
</feature>
<evidence type="ECO:0000313" key="1">
    <source>
        <dbReference type="EMBL" id="RWS10359.1"/>
    </source>
</evidence>
<dbReference type="PANTHER" id="PTHR35450">
    <property type="entry name" value="REVERSE TRANSCRIPTASE DOMAIN-CONTAINING PROTEIN"/>
    <property type="match status" value="1"/>
</dbReference>